<protein>
    <submittedName>
        <fullName evidence="2">Putative phosphoenolpyruvate carboxykinase (ATP)</fullName>
    </submittedName>
</protein>
<feature type="compositionally biased region" description="Basic and acidic residues" evidence="1">
    <location>
        <begin position="17"/>
        <end position="31"/>
    </location>
</feature>
<feature type="compositionally biased region" description="Polar residues" evidence="1">
    <location>
        <begin position="56"/>
        <end position="67"/>
    </location>
</feature>
<organism evidence="2 3">
    <name type="scientific">Lupinus albus</name>
    <name type="common">White lupine</name>
    <name type="synonym">Lupinus termis</name>
    <dbReference type="NCBI Taxonomy" id="3870"/>
    <lineage>
        <taxon>Eukaryota</taxon>
        <taxon>Viridiplantae</taxon>
        <taxon>Streptophyta</taxon>
        <taxon>Embryophyta</taxon>
        <taxon>Tracheophyta</taxon>
        <taxon>Spermatophyta</taxon>
        <taxon>Magnoliopsida</taxon>
        <taxon>eudicotyledons</taxon>
        <taxon>Gunneridae</taxon>
        <taxon>Pentapetalae</taxon>
        <taxon>rosids</taxon>
        <taxon>fabids</taxon>
        <taxon>Fabales</taxon>
        <taxon>Fabaceae</taxon>
        <taxon>Papilionoideae</taxon>
        <taxon>50 kb inversion clade</taxon>
        <taxon>genistoids sensu lato</taxon>
        <taxon>core genistoids</taxon>
        <taxon>Genisteae</taxon>
        <taxon>Lupinus</taxon>
    </lineage>
</organism>
<keyword evidence="3" id="KW-1185">Reference proteome</keyword>
<evidence type="ECO:0000313" key="3">
    <source>
        <dbReference type="Proteomes" id="UP000447434"/>
    </source>
</evidence>
<keyword evidence="2" id="KW-0808">Transferase</keyword>
<evidence type="ECO:0000256" key="1">
    <source>
        <dbReference type="SAM" id="MobiDB-lite"/>
    </source>
</evidence>
<dbReference type="GO" id="GO:0016301">
    <property type="term" value="F:kinase activity"/>
    <property type="evidence" value="ECO:0007669"/>
    <property type="project" value="UniProtKB-KW"/>
</dbReference>
<keyword evidence="2" id="KW-0670">Pyruvate</keyword>
<dbReference type="AlphaFoldDB" id="A0A6A4QKL4"/>
<dbReference type="Proteomes" id="UP000447434">
    <property type="component" value="Chromosome 5"/>
</dbReference>
<feature type="region of interest" description="Disordered" evidence="1">
    <location>
        <begin position="1"/>
        <end position="67"/>
    </location>
</feature>
<keyword evidence="2" id="KW-0418">Kinase</keyword>
<gene>
    <name evidence="2" type="ORF">Lalb_Chr05g0228841</name>
</gene>
<name>A0A6A4QKL4_LUPAL</name>
<proteinExistence type="predicted"/>
<comment type="caution">
    <text evidence="2">The sequence shown here is derived from an EMBL/GenBank/DDBJ whole genome shotgun (WGS) entry which is preliminary data.</text>
</comment>
<evidence type="ECO:0000313" key="2">
    <source>
        <dbReference type="EMBL" id="KAE9614501.1"/>
    </source>
</evidence>
<sequence length="93" mass="10326">MATSSNITKENVVAKIDSQKNENKVCDDNNKNDNNAPTLKVQNIDELPSLQKKKSAPTTPNGLHVNSSTFNKQQLQSIRYIIIQLLSFNVGVQ</sequence>
<dbReference type="EMBL" id="WOCE01000005">
    <property type="protein sequence ID" value="KAE9614501.1"/>
    <property type="molecule type" value="Genomic_DNA"/>
</dbReference>
<reference evidence="3" key="1">
    <citation type="journal article" date="2020" name="Nat. Commun.">
        <title>Genome sequence of the cluster root forming white lupin.</title>
        <authorList>
            <person name="Hufnagel B."/>
            <person name="Marques A."/>
            <person name="Soriano A."/>
            <person name="Marques L."/>
            <person name="Divol F."/>
            <person name="Doumas P."/>
            <person name="Sallet E."/>
            <person name="Mancinotti D."/>
            <person name="Carrere S."/>
            <person name="Marande W."/>
            <person name="Arribat S."/>
            <person name="Keller J."/>
            <person name="Huneau C."/>
            <person name="Blein T."/>
            <person name="Aime D."/>
            <person name="Laguerre M."/>
            <person name="Taylor J."/>
            <person name="Schubert V."/>
            <person name="Nelson M."/>
            <person name="Geu-Flores F."/>
            <person name="Crespi M."/>
            <person name="Gallardo-Guerrero K."/>
            <person name="Delaux P.-M."/>
            <person name="Salse J."/>
            <person name="Berges H."/>
            <person name="Guyot R."/>
            <person name="Gouzy J."/>
            <person name="Peret B."/>
        </authorList>
    </citation>
    <scope>NUCLEOTIDE SEQUENCE [LARGE SCALE GENOMIC DNA]</scope>
    <source>
        <strain evidence="3">cv. Amiga</strain>
    </source>
</reference>
<dbReference type="OrthoDB" id="1729395at2759"/>
<accession>A0A6A4QKL4</accession>